<dbReference type="AlphaFoldDB" id="A0A4Y1ZXX0"/>
<dbReference type="Proteomes" id="UP000499080">
    <property type="component" value="Unassembled WGS sequence"/>
</dbReference>
<name>A0A4Y1ZXX0_ARAVE</name>
<reference evidence="2 3" key="1">
    <citation type="journal article" date="2019" name="Sci. Rep.">
        <title>Orb-weaving spider Araneus ventricosus genome elucidates the spidroin gene catalogue.</title>
        <authorList>
            <person name="Kono N."/>
            <person name="Nakamura H."/>
            <person name="Ohtoshi R."/>
            <person name="Moran D.A.P."/>
            <person name="Shinohara A."/>
            <person name="Yoshida Y."/>
            <person name="Fujiwara M."/>
            <person name="Mori M."/>
            <person name="Tomita M."/>
            <person name="Arakawa K."/>
        </authorList>
    </citation>
    <scope>NUCLEOTIDE SEQUENCE [LARGE SCALE GENOMIC DNA]</scope>
</reference>
<keyword evidence="1" id="KW-0732">Signal</keyword>
<evidence type="ECO:0000313" key="2">
    <source>
        <dbReference type="EMBL" id="GBL72342.1"/>
    </source>
</evidence>
<dbReference type="EMBL" id="BGPR01000001">
    <property type="protein sequence ID" value="GBL72342.1"/>
    <property type="molecule type" value="Genomic_DNA"/>
</dbReference>
<evidence type="ECO:0000256" key="1">
    <source>
        <dbReference type="SAM" id="SignalP"/>
    </source>
</evidence>
<proteinExistence type="predicted"/>
<feature type="chain" id="PRO_5021493250" description="Secreted protein" evidence="1">
    <location>
        <begin position="20"/>
        <end position="118"/>
    </location>
</feature>
<gene>
    <name evidence="2" type="ORF">AVEN_115282_1</name>
</gene>
<accession>A0A4Y1ZXX0</accession>
<protein>
    <recommendedName>
        <fullName evidence="4">Secreted protein</fullName>
    </recommendedName>
</protein>
<feature type="signal peptide" evidence="1">
    <location>
        <begin position="1"/>
        <end position="19"/>
    </location>
</feature>
<evidence type="ECO:0000313" key="3">
    <source>
        <dbReference type="Proteomes" id="UP000499080"/>
    </source>
</evidence>
<organism evidence="2 3">
    <name type="scientific">Araneus ventricosus</name>
    <name type="common">Orbweaver spider</name>
    <name type="synonym">Epeira ventricosa</name>
    <dbReference type="NCBI Taxonomy" id="182803"/>
    <lineage>
        <taxon>Eukaryota</taxon>
        <taxon>Metazoa</taxon>
        <taxon>Ecdysozoa</taxon>
        <taxon>Arthropoda</taxon>
        <taxon>Chelicerata</taxon>
        <taxon>Arachnida</taxon>
        <taxon>Araneae</taxon>
        <taxon>Araneomorphae</taxon>
        <taxon>Entelegynae</taxon>
        <taxon>Araneoidea</taxon>
        <taxon>Araneidae</taxon>
        <taxon>Araneus</taxon>
    </lineage>
</organism>
<comment type="caution">
    <text evidence="2">The sequence shown here is derived from an EMBL/GenBank/DDBJ whole genome shotgun (WGS) entry which is preliminary data.</text>
</comment>
<sequence>MFLCYFVIEHLFLFAEVSSTFLCWLDVISIDDIVPLRTCWLGLVKSGICDNKFNSILMPCVFDDEVIAIEVLPPILFRCPSGNSSSRNVVCATRISAKMGKRSLNRTWYELSIFCGTT</sequence>
<evidence type="ECO:0008006" key="4">
    <source>
        <dbReference type="Google" id="ProtNLM"/>
    </source>
</evidence>
<keyword evidence="3" id="KW-1185">Reference proteome</keyword>